<protein>
    <recommendedName>
        <fullName evidence="3">Lipoprotein</fullName>
    </recommendedName>
</protein>
<dbReference type="PROSITE" id="PS51257">
    <property type="entry name" value="PROKAR_LIPOPROTEIN"/>
    <property type="match status" value="1"/>
</dbReference>
<dbReference type="RefSeq" id="WP_197921610.1">
    <property type="nucleotide sequence ID" value="NZ_CAWPTA010000008.1"/>
</dbReference>
<organism evidence="1 2">
    <name type="scientific">Aurantiacibacter sediminis</name>
    <dbReference type="NCBI Taxonomy" id="2793064"/>
    <lineage>
        <taxon>Bacteria</taxon>
        <taxon>Pseudomonadati</taxon>
        <taxon>Pseudomonadota</taxon>
        <taxon>Alphaproteobacteria</taxon>
        <taxon>Sphingomonadales</taxon>
        <taxon>Erythrobacteraceae</taxon>
        <taxon>Aurantiacibacter</taxon>
    </lineage>
</organism>
<name>A0ABS0N500_9SPHN</name>
<sequence>MRKGFLALTIVLAGCNEAATDEAQPLMGEGSADAAIEAVPEIPEGSYVNASAFIEELRSGSQWCVNYEASSGTCTSVASLNRITEDGVVQDWISGFNGGKTTSRQRLFLEDGRLCIRKSEDTYASTIDVYDSDDNLASLSANDRSIRYFPDGSVNPGFANLRSDIEEVVEGGPAETCWEYYRANSPALGLDTEILMRVYMDGIEQPDDFANSRGAFFGPDTQLRLRPSS</sequence>
<proteinExistence type="predicted"/>
<dbReference type="EMBL" id="JAEANY010000003">
    <property type="protein sequence ID" value="MBH5322876.1"/>
    <property type="molecule type" value="Genomic_DNA"/>
</dbReference>
<evidence type="ECO:0008006" key="3">
    <source>
        <dbReference type="Google" id="ProtNLM"/>
    </source>
</evidence>
<accession>A0ABS0N500</accession>
<dbReference type="Proteomes" id="UP000602442">
    <property type="component" value="Unassembled WGS sequence"/>
</dbReference>
<evidence type="ECO:0000313" key="2">
    <source>
        <dbReference type="Proteomes" id="UP000602442"/>
    </source>
</evidence>
<gene>
    <name evidence="1" type="ORF">I5L03_09790</name>
</gene>
<comment type="caution">
    <text evidence="1">The sequence shown here is derived from an EMBL/GenBank/DDBJ whole genome shotgun (WGS) entry which is preliminary data.</text>
</comment>
<evidence type="ECO:0000313" key="1">
    <source>
        <dbReference type="EMBL" id="MBH5322876.1"/>
    </source>
</evidence>
<reference evidence="1 2" key="1">
    <citation type="submission" date="2020-11" db="EMBL/GenBank/DDBJ databases">
        <title>Erythrobacter sediminis sp. nov., a marine bacterium from a tidal flat of Garorim Bay.</title>
        <authorList>
            <person name="Kim D."/>
            <person name="Yoo Y."/>
            <person name="Kim J.-J."/>
        </authorList>
    </citation>
    <scope>NUCLEOTIDE SEQUENCE [LARGE SCALE GENOMIC DNA]</scope>
    <source>
        <strain evidence="1 2">JGD-13</strain>
    </source>
</reference>
<keyword evidence="2" id="KW-1185">Reference proteome</keyword>